<evidence type="ECO:0000256" key="4">
    <source>
        <dbReference type="SAM" id="MobiDB-lite"/>
    </source>
</evidence>
<evidence type="ECO:0000313" key="9">
    <source>
        <dbReference type="EMBL" id="OQE31596.1"/>
    </source>
</evidence>
<evidence type="ECO:0000259" key="8">
    <source>
        <dbReference type="Pfam" id="PF17390"/>
    </source>
</evidence>
<dbReference type="Pfam" id="PF17389">
    <property type="entry name" value="Bac_rhamnosid6H"/>
    <property type="match status" value="1"/>
</dbReference>
<comment type="catalytic activity">
    <reaction evidence="1">
        <text>Hydrolysis of terminal non-reducing alpha-L-rhamnose residues in alpha-L-rhamnosides.</text>
        <dbReference type="EC" id="3.2.1.40"/>
    </reaction>
</comment>
<dbReference type="AlphaFoldDB" id="A0A1V6TZE2"/>
<reference evidence="10" key="1">
    <citation type="journal article" date="2017" name="Nat. Microbiol.">
        <title>Global analysis of biosynthetic gene clusters reveals vast potential of secondary metabolite production in Penicillium species.</title>
        <authorList>
            <person name="Nielsen J.C."/>
            <person name="Grijseels S."/>
            <person name="Prigent S."/>
            <person name="Ji B."/>
            <person name="Dainat J."/>
            <person name="Nielsen K.F."/>
            <person name="Frisvad J.C."/>
            <person name="Workman M."/>
            <person name="Nielsen J."/>
        </authorList>
    </citation>
    <scope>NUCLEOTIDE SEQUENCE [LARGE SCALE GENOMIC DNA]</scope>
    <source>
        <strain evidence="10">IBT 24891</strain>
    </source>
</reference>
<feature type="domain" description="Alpha-L-rhamnosidase six-hairpin glycosidase" evidence="7">
    <location>
        <begin position="426"/>
        <end position="773"/>
    </location>
</feature>
<dbReference type="InterPro" id="IPR035396">
    <property type="entry name" value="Bac_rhamnosid6H"/>
</dbReference>
<dbReference type="Gene3D" id="2.60.420.10">
    <property type="entry name" value="Maltose phosphorylase, domain 3"/>
    <property type="match status" value="1"/>
</dbReference>
<dbReference type="Pfam" id="PF25788">
    <property type="entry name" value="Ig_Rha78A_N"/>
    <property type="match status" value="1"/>
</dbReference>
<dbReference type="EMBL" id="MLKD01000001">
    <property type="protein sequence ID" value="OQE31596.1"/>
    <property type="molecule type" value="Genomic_DNA"/>
</dbReference>
<dbReference type="GO" id="GO:0030596">
    <property type="term" value="F:alpha-L-rhamnosidase activity"/>
    <property type="evidence" value="ECO:0007669"/>
    <property type="project" value="UniProtKB-EC"/>
</dbReference>
<dbReference type="PIRSF" id="PIRSF010631">
    <property type="entry name" value="A-rhamnsds"/>
    <property type="match status" value="1"/>
</dbReference>
<dbReference type="Pfam" id="PF08531">
    <property type="entry name" value="Bac_rhamnosid_N"/>
    <property type="match status" value="1"/>
</dbReference>
<dbReference type="InterPro" id="IPR008902">
    <property type="entry name" value="Rhamnosid_concanavalin"/>
</dbReference>
<sequence>MALSLSQVSFEHHRTALGIGETSPRISWRFDGQVSDWYQDSYDIEVQKPGADAETFHVDSADSVLVPWSSDPLQSGEQATVRVKSSGGDGKPSTPWSDPVKVEPGLLSPEDWREAVVLASDRATEVNETHRPIYFRKDFALEQDIVSARLYITALGLYEARLNGQRVGDHVLAPGWQSYTHRHEYNTYDVTDLLGNGDNTIGITVGEGWYSGRLTWNSYRNIYGDTLGALCLLVVTNSNGSKTYIPSDTTWKSSTGPIISSEIYDGEKYDSRLEKKGWDSPGFDQSKWLGVRELNFSKDALAAPDAPPVKRVEEHQLVDVFSSDSGKTVLDFGQNLVGWLRIRVKGPKGQNITFVHTEVMEDGEVATRPLRTAKATDTFILSGEDDEWEPSFTFHGFRYVQVEGWPDETKLDSDSVTAIVVHTDMEQTGFFDCSDSLLNRLHKNIVWSMRGNFLSIPTDCPQRDERLGWTGDIHAFSRTANFVYDTTGFLRGWLRDARSEQKENNYSPPFVIPNVLGDSTPTSIWGDSIVAVPWQLFQSFGDEDMLQEQYDGAKDWIDKGILRNDVGLWNRSTFQYADWLDPKAPPDDPGDATTDKYLVSDAYLIHSTELLANMSARLSHADDAEKYNKSRQKLTKAFQDAWVSKNGTMANETQTGLTLPLYFRLFSEPEHYTSATKRLVDLVKANQYKVGTGFAGTHILGHTLSEYGAADAFYGMLMQEEDPGWLFQVVMNGTTTWERWDSMLANGSVNSGEMTSFNHYAVGSVGSWIYENVGGLTPSEPGWKKFNVEVRPGGGLSEATTKFTSPYGLISSHWELSNTDDDGKCSKGKKSFHLTVQVPPNSQAAIYLPSSGSPKKKIVVGSGLHKYKTGCLPIL</sequence>
<dbReference type="Gene3D" id="2.60.120.260">
    <property type="entry name" value="Galactose-binding domain-like"/>
    <property type="match status" value="2"/>
</dbReference>
<comment type="caution">
    <text evidence="9">The sequence shown here is derived from an EMBL/GenBank/DDBJ whole genome shotgun (WGS) entry which is preliminary data.</text>
</comment>
<dbReference type="InterPro" id="IPR013737">
    <property type="entry name" value="Bac_rhamnosid_N"/>
</dbReference>
<evidence type="ECO:0000256" key="2">
    <source>
        <dbReference type="ARBA" id="ARBA00012652"/>
    </source>
</evidence>
<evidence type="ECO:0000313" key="10">
    <source>
        <dbReference type="Proteomes" id="UP000191285"/>
    </source>
</evidence>
<protein>
    <recommendedName>
        <fullName evidence="2">alpha-L-rhamnosidase</fullName>
        <ecNumber evidence="2">3.2.1.40</ecNumber>
    </recommendedName>
</protein>
<dbReference type="OrthoDB" id="10036721at2759"/>
<organism evidence="9 10">
    <name type="scientific">Penicillium steckii</name>
    <dbReference type="NCBI Taxonomy" id="303698"/>
    <lineage>
        <taxon>Eukaryota</taxon>
        <taxon>Fungi</taxon>
        <taxon>Dikarya</taxon>
        <taxon>Ascomycota</taxon>
        <taxon>Pezizomycotina</taxon>
        <taxon>Eurotiomycetes</taxon>
        <taxon>Eurotiomycetidae</taxon>
        <taxon>Eurotiales</taxon>
        <taxon>Aspergillaceae</taxon>
        <taxon>Penicillium</taxon>
    </lineage>
</organism>
<dbReference type="Pfam" id="PF05592">
    <property type="entry name" value="Bac_rhamnosid"/>
    <property type="match status" value="1"/>
</dbReference>
<evidence type="ECO:0000259" key="6">
    <source>
        <dbReference type="Pfam" id="PF08531"/>
    </source>
</evidence>
<dbReference type="InterPro" id="IPR013783">
    <property type="entry name" value="Ig-like_fold"/>
</dbReference>
<gene>
    <name evidence="9" type="ORF">PENSTE_c001G08036</name>
</gene>
<evidence type="ECO:0000256" key="3">
    <source>
        <dbReference type="ARBA" id="ARBA00022801"/>
    </source>
</evidence>
<dbReference type="InterPro" id="IPR008928">
    <property type="entry name" value="6-hairpin_glycosidase_sf"/>
</dbReference>
<dbReference type="InterPro" id="IPR035398">
    <property type="entry name" value="Bac_rhamnosid_C"/>
</dbReference>
<keyword evidence="3" id="KW-0378">Hydrolase</keyword>
<evidence type="ECO:0000259" key="5">
    <source>
        <dbReference type="Pfam" id="PF05592"/>
    </source>
</evidence>
<name>A0A1V6TZE2_9EURO</name>
<evidence type="ECO:0000259" key="7">
    <source>
        <dbReference type="Pfam" id="PF17389"/>
    </source>
</evidence>
<dbReference type="SUPFAM" id="SSF48208">
    <property type="entry name" value="Six-hairpin glycosidases"/>
    <property type="match status" value="1"/>
</dbReference>
<dbReference type="EC" id="3.2.1.40" evidence="2"/>
<dbReference type="InterPro" id="IPR012341">
    <property type="entry name" value="6hp_glycosidase-like_sf"/>
</dbReference>
<feature type="region of interest" description="Disordered" evidence="4">
    <location>
        <begin position="81"/>
        <end position="104"/>
    </location>
</feature>
<dbReference type="Pfam" id="PF17390">
    <property type="entry name" value="Bac_rhamnosid_C"/>
    <property type="match status" value="1"/>
</dbReference>
<dbReference type="STRING" id="303698.A0A1V6TZE2"/>
<keyword evidence="10" id="KW-1185">Reference proteome</keyword>
<dbReference type="Proteomes" id="UP000191285">
    <property type="component" value="Unassembled WGS sequence"/>
</dbReference>
<evidence type="ECO:0000256" key="1">
    <source>
        <dbReference type="ARBA" id="ARBA00001445"/>
    </source>
</evidence>
<accession>A0A1V6TZE2</accession>
<dbReference type="GO" id="GO:0005975">
    <property type="term" value="P:carbohydrate metabolic process"/>
    <property type="evidence" value="ECO:0007669"/>
    <property type="project" value="InterPro"/>
</dbReference>
<dbReference type="InterPro" id="IPR016007">
    <property type="entry name" value="Alpha_rhamnosid"/>
</dbReference>
<dbReference type="Gene3D" id="2.60.40.10">
    <property type="entry name" value="Immunoglobulins"/>
    <property type="match status" value="1"/>
</dbReference>
<feature type="domain" description="Alpha-L-rhamnosidase concanavalin-like" evidence="5">
    <location>
        <begin position="324"/>
        <end position="422"/>
    </location>
</feature>
<dbReference type="PANTHER" id="PTHR33307">
    <property type="entry name" value="ALPHA-RHAMNOSIDASE (EUROFUNG)"/>
    <property type="match status" value="1"/>
</dbReference>
<feature type="domain" description="Bacterial alpha-L-rhamnosidase N-terminal" evidence="6">
    <location>
        <begin position="144"/>
        <end position="313"/>
    </location>
</feature>
<proteinExistence type="predicted"/>
<dbReference type="Gene3D" id="1.50.10.10">
    <property type="match status" value="1"/>
</dbReference>
<dbReference type="PANTHER" id="PTHR33307:SF6">
    <property type="entry name" value="ALPHA-RHAMNOSIDASE (EUROFUNG)-RELATED"/>
    <property type="match status" value="1"/>
</dbReference>
<feature type="domain" description="Alpha-L-rhamnosidase C-terminal" evidence="8">
    <location>
        <begin position="775"/>
        <end position="856"/>
    </location>
</feature>